<accession>N0E0R2</accession>
<comment type="caution">
    <text evidence="3">The sequence shown here is derived from an EMBL/GenBank/DDBJ whole genome shotgun (WGS) entry which is preliminary data.</text>
</comment>
<evidence type="ECO:0000313" key="3">
    <source>
        <dbReference type="EMBL" id="CCH69260.1"/>
    </source>
</evidence>
<evidence type="ECO:0000256" key="1">
    <source>
        <dbReference type="SAM" id="Coils"/>
    </source>
</evidence>
<dbReference type="RefSeq" id="WP_010849418.1">
    <property type="nucleotide sequence ID" value="NZ_HF570956.1"/>
</dbReference>
<feature type="coiled-coil region" evidence="1">
    <location>
        <begin position="172"/>
        <end position="207"/>
    </location>
</feature>
<reference evidence="3 4" key="1">
    <citation type="journal article" date="2013" name="ISME J.">
        <title>A metabolic model for members of the genus Tetrasphaera involved in enhanced biological phosphorus removal.</title>
        <authorList>
            <person name="Kristiansen R."/>
            <person name="Nguyen H.T.T."/>
            <person name="Saunders A.M."/>
            <person name="Nielsen J.L."/>
            <person name="Wimmer R."/>
            <person name="Le V.Q."/>
            <person name="McIlroy S.J."/>
            <person name="Petrovski S."/>
            <person name="Seviour R.J."/>
            <person name="Calteau A."/>
            <person name="Nielsen K.L."/>
            <person name="Nielsen P.H."/>
        </authorList>
    </citation>
    <scope>NUCLEOTIDE SEQUENCE [LARGE SCALE GENOMIC DNA]</scope>
    <source>
        <strain evidence="3 4">Lp2</strain>
    </source>
</reference>
<evidence type="ECO:0000313" key="4">
    <source>
        <dbReference type="Proteomes" id="UP000013167"/>
    </source>
</evidence>
<dbReference type="AlphaFoldDB" id="N0E0R2"/>
<gene>
    <name evidence="3" type="ORF">BN10_140072</name>
</gene>
<organism evidence="3 4">
    <name type="scientific">Phycicoccus elongatus Lp2</name>
    <dbReference type="NCBI Taxonomy" id="1193181"/>
    <lineage>
        <taxon>Bacteria</taxon>
        <taxon>Bacillati</taxon>
        <taxon>Actinomycetota</taxon>
        <taxon>Actinomycetes</taxon>
        <taxon>Micrococcales</taxon>
        <taxon>Intrasporangiaceae</taxon>
        <taxon>Phycicoccus</taxon>
    </lineage>
</organism>
<proteinExistence type="predicted"/>
<protein>
    <recommendedName>
        <fullName evidence="5">PE-PGRS family protein</fullName>
    </recommendedName>
</protein>
<keyword evidence="4" id="KW-1185">Reference proteome</keyword>
<feature type="region of interest" description="Disordered" evidence="2">
    <location>
        <begin position="83"/>
        <end position="110"/>
    </location>
</feature>
<keyword evidence="1" id="KW-0175">Coiled coil</keyword>
<dbReference type="EMBL" id="CAIZ01000046">
    <property type="protein sequence ID" value="CCH69260.1"/>
    <property type="molecule type" value="Genomic_DNA"/>
</dbReference>
<name>N0E0R2_9MICO</name>
<evidence type="ECO:0000256" key="2">
    <source>
        <dbReference type="SAM" id="MobiDB-lite"/>
    </source>
</evidence>
<evidence type="ECO:0008006" key="5">
    <source>
        <dbReference type="Google" id="ProtNLM"/>
    </source>
</evidence>
<sequence length="564" mass="63350">MNRDLNAVQREVLQWLAGGGSTHPPREEYKTSARALANRGLATVTRRKGVWTATLTEAGRYYAANDAYPVEVLEALATNSSRVPKTKKARTTTQPVNAVPPARSGKSPNSHLTPAQFAILTAIANSAEAGRSADVANRRTLLALRDCGLIRLTGNRSGWAATITPDGQRRVDQGARRLREKAEREAAEAAEKERQAREATLAQQRAADLMDRILSTGRVDVAHDYTENELVRIEREAHRLGTLPDGEKLTHEHTRMDPDLGFTLYLRPDYEQRIPVRALKAPGRMPKAKHPAVTRFLERRANVSRGSIPRAGRFLQGIVDGCDIVGWKVADKVSRSFGGNDIHSATDLEFRIGPTTYEVAIRETDAQNRRRSPTPYVQEWDYYRGHTSKTVANKAFEPSGRLTVTVTTGWGATDLVRLSDEPGAPLEDQLAVLIRKLELRVAEEKWEWQERERRQKIRQERGEEIRAAAVEKVRYERNANQAVTQLKDRQTATWLRDYADEVDVRAGQLDGEAAVAAGEWAKWLREHADRVDPLNGDLNIIRRIQATPDELQPHMKGWSPYGYH</sequence>
<dbReference type="Proteomes" id="UP000013167">
    <property type="component" value="Unassembled WGS sequence"/>
</dbReference>
<dbReference type="STRING" id="1193181.BN10_140072"/>
<dbReference type="HOGENOM" id="CLU_044179_0_0_11"/>
<dbReference type="OrthoDB" id="3989267at2"/>